<feature type="region of interest" description="Disordered" evidence="1">
    <location>
        <begin position="233"/>
        <end position="258"/>
    </location>
</feature>
<comment type="caution">
    <text evidence="2">The sequence shown here is derived from an EMBL/GenBank/DDBJ whole genome shotgun (WGS) entry which is preliminary data.</text>
</comment>
<dbReference type="PANTHER" id="PTHR11933:SF5">
    <property type="entry name" value="MITOCHONDRIAL TRNA-SPECIFIC 2-THIOURIDYLASE 1"/>
    <property type="match status" value="1"/>
</dbReference>
<organism evidence="2">
    <name type="scientific">Mycobacterium xenopi 4042</name>
    <dbReference type="NCBI Taxonomy" id="1299334"/>
    <lineage>
        <taxon>Bacteria</taxon>
        <taxon>Bacillati</taxon>
        <taxon>Actinomycetota</taxon>
        <taxon>Actinomycetes</taxon>
        <taxon>Mycobacteriales</taxon>
        <taxon>Mycobacteriaceae</taxon>
        <taxon>Mycobacterium</taxon>
    </lineage>
</organism>
<dbReference type="Gene3D" id="3.40.50.620">
    <property type="entry name" value="HUPs"/>
    <property type="match status" value="1"/>
</dbReference>
<dbReference type="InterPro" id="IPR014729">
    <property type="entry name" value="Rossmann-like_a/b/a_fold"/>
</dbReference>
<dbReference type="GO" id="GO:0002143">
    <property type="term" value="P:tRNA wobble position uridine thiolation"/>
    <property type="evidence" value="ECO:0007669"/>
    <property type="project" value="TreeGrafter"/>
</dbReference>
<dbReference type="InterPro" id="IPR015422">
    <property type="entry name" value="PyrdxlP-dep_Trfase_small"/>
</dbReference>
<keyword evidence="2" id="KW-0808">Transferase</keyword>
<dbReference type="PATRIC" id="fig|1299334.3.peg.8862"/>
<evidence type="ECO:0000313" key="2">
    <source>
        <dbReference type="EMBL" id="EUA13980.1"/>
    </source>
</evidence>
<feature type="compositionally biased region" description="Polar residues" evidence="1">
    <location>
        <begin position="279"/>
        <end position="289"/>
    </location>
</feature>
<accession>X7Z5Q0</accession>
<proteinExistence type="predicted"/>
<gene>
    <name evidence="2" type="ORF">I553_7100</name>
</gene>
<dbReference type="GO" id="GO:0016740">
    <property type="term" value="F:transferase activity"/>
    <property type="evidence" value="ECO:0007669"/>
    <property type="project" value="UniProtKB-KW"/>
</dbReference>
<dbReference type="SUPFAM" id="SSF52402">
    <property type="entry name" value="Adenine nucleotide alpha hydrolases-like"/>
    <property type="match status" value="1"/>
</dbReference>
<dbReference type="Pfam" id="PF03054">
    <property type="entry name" value="tRNA_Me_trans"/>
    <property type="match status" value="1"/>
</dbReference>
<feature type="region of interest" description="Disordered" evidence="1">
    <location>
        <begin position="279"/>
        <end position="307"/>
    </location>
</feature>
<dbReference type="EMBL" id="JAOB01000081">
    <property type="protein sequence ID" value="EUA13980.1"/>
    <property type="molecule type" value="Genomic_DNA"/>
</dbReference>
<name>X7Z5Q0_MYCXE</name>
<dbReference type="AlphaFoldDB" id="X7Z5Q0"/>
<evidence type="ECO:0000256" key="1">
    <source>
        <dbReference type="SAM" id="MobiDB-lite"/>
    </source>
</evidence>
<sequence length="307" mass="33636">MLLAMGADAASARGSLRLSLGHTSVDADVDAALRVLPSAVSRARQASLAAAGRRNESSRRDERWCRLIGGRCPDGRRRSRRGRRALGSFASARHVAHRLTRLLLQGRRRRCPPGRRRTRNPFLRMGFRGEVQAGRDRRFRVLLRPRETPNPCVRCNQRIKFSALSARALALGFDAVATGHYARLCDGKLRRAVDRDKDQSYVLAVLTADQLRHAAFPIGDTPKPQIRAEAARRAWRSRKSRTATTSASSRPGTPARFSASASACAVEPSSIRRAPCWPSTTVCTASRSGSAKGWASPVPAQTVEPVT</sequence>
<dbReference type="Gene3D" id="3.90.1150.10">
    <property type="entry name" value="Aspartate Aminotransferase, domain 1"/>
    <property type="match status" value="1"/>
</dbReference>
<dbReference type="PANTHER" id="PTHR11933">
    <property type="entry name" value="TRNA 5-METHYLAMINOMETHYL-2-THIOURIDYLATE -METHYLTRANSFERASE"/>
    <property type="match status" value="1"/>
</dbReference>
<protein>
    <submittedName>
        <fullName evidence="2">tRNA methyl transferase family protein</fullName>
    </submittedName>
</protein>
<reference evidence="2" key="1">
    <citation type="submission" date="2014-01" db="EMBL/GenBank/DDBJ databases">
        <authorList>
            <person name="Brown-Elliot B."/>
            <person name="Wallace R."/>
            <person name="Lenaerts A."/>
            <person name="Ordway D."/>
            <person name="DeGroote M.A."/>
            <person name="Parker T."/>
            <person name="Sizemore C."/>
            <person name="Tallon L.J."/>
            <person name="Sadzewicz L.K."/>
            <person name="Sengamalay N."/>
            <person name="Fraser C.M."/>
            <person name="Hine E."/>
            <person name="Shefchek K.A."/>
            <person name="Das S.P."/>
            <person name="Tettelin H."/>
        </authorList>
    </citation>
    <scope>NUCLEOTIDE SEQUENCE [LARGE SCALE GENOMIC DNA]</scope>
    <source>
        <strain evidence="2">4042</strain>
    </source>
</reference>